<proteinExistence type="predicted"/>
<keyword evidence="1" id="KW-0732">Signal</keyword>
<sequence length="337" mass="37344">MNKFKYYFIVLVTSLSLFSCSKDNAIQTEVIREYSTQYTTDLATIEEYLKTTYFTVVNHPGFADDQDIIITKIPTGGTQASIWSYLNNTSFPKLLSRDVKLHDITYKIYYLVLREGTGDKPTNVDGVLASYRGDYLTKVAATTTTAASLTVTQFEESKNPQSFFSLTNTIIGWSEIFPQFKKGTYTANADGTVSYSGFGAGVMFLPSGVAYYASGSGSIPSYSPLVFSFKLYEIQRLDQDSDGIPSYLEDLNGDGYMYDFRNTINYPTAIASNSDDTDADGIPNYLDVDDDGDNYTTKLEIKDPISGLSIPFATIPDCSGNTTNSARIKKHLDKNCH</sequence>
<evidence type="ECO:0008006" key="4">
    <source>
        <dbReference type="Google" id="ProtNLM"/>
    </source>
</evidence>
<feature type="signal peptide" evidence="1">
    <location>
        <begin position="1"/>
        <end position="25"/>
    </location>
</feature>
<dbReference type="RefSeq" id="WP_229316282.1">
    <property type="nucleotide sequence ID" value="NZ_AP025184.1"/>
</dbReference>
<reference evidence="2 3" key="1">
    <citation type="journal article" date="2022" name="Int. J. Syst. Evol. Microbiol.">
        <title>Flavobacterium ammonificans sp. nov. and Flavobacterium ammoniigenes sp. nov., ammonifying bacteria isolated from surface river water.</title>
        <authorList>
            <person name="Watanabe K."/>
            <person name="Kitamura T."/>
            <person name="Ogata Y."/>
            <person name="Shindo C."/>
            <person name="Suda W."/>
        </authorList>
    </citation>
    <scope>NUCLEOTIDE SEQUENCE [LARGE SCALE GENOMIC DNA]</scope>
    <source>
        <strain evidence="2 3">GENT5</strain>
    </source>
</reference>
<feature type="chain" id="PRO_5046181567" description="Peptidylprolyl isomerase" evidence="1">
    <location>
        <begin position="26"/>
        <end position="337"/>
    </location>
</feature>
<evidence type="ECO:0000313" key="2">
    <source>
        <dbReference type="EMBL" id="BDB54885.1"/>
    </source>
</evidence>
<reference evidence="2 3" key="2">
    <citation type="journal article" date="2022" name="Microorganisms">
        <title>Complete Genome Sequences of Two Flavobacterium ammonificans Strains and a Flavobacterium ammoniigenes Strain of Ammonifying Bacterioplankton Isolated from Surface River Water.</title>
        <authorList>
            <person name="Suda W."/>
            <person name="Ogata Y."/>
            <person name="Shindo C."/>
            <person name="Watanabe K."/>
        </authorList>
    </citation>
    <scope>NUCLEOTIDE SEQUENCE [LARGE SCALE GENOMIC DNA]</scope>
    <source>
        <strain evidence="2 3">GENT5</strain>
    </source>
</reference>
<dbReference type="EMBL" id="AP025184">
    <property type="protein sequence ID" value="BDB54885.1"/>
    <property type="molecule type" value="Genomic_DNA"/>
</dbReference>
<evidence type="ECO:0000256" key="1">
    <source>
        <dbReference type="SAM" id="SignalP"/>
    </source>
</evidence>
<organism evidence="2 3">
    <name type="scientific">Flavobacterium ammoniigenes</name>
    <dbReference type="NCBI Taxonomy" id="1751095"/>
    <lineage>
        <taxon>Bacteria</taxon>
        <taxon>Pseudomonadati</taxon>
        <taxon>Bacteroidota</taxon>
        <taxon>Flavobacteriia</taxon>
        <taxon>Flavobacteriales</taxon>
        <taxon>Flavobacteriaceae</taxon>
        <taxon>Flavobacterium</taxon>
    </lineage>
</organism>
<keyword evidence="3" id="KW-1185">Reference proteome</keyword>
<gene>
    <name evidence="2" type="ORF">GENT5_11900</name>
</gene>
<evidence type="ECO:0000313" key="3">
    <source>
        <dbReference type="Proteomes" id="UP001319867"/>
    </source>
</evidence>
<name>A0ABM7V5R7_9FLAO</name>
<dbReference type="Proteomes" id="UP001319867">
    <property type="component" value="Chromosome"/>
</dbReference>
<dbReference type="InterPro" id="IPR028974">
    <property type="entry name" value="TSP_type-3_rpt"/>
</dbReference>
<accession>A0ABM7V5R7</accession>
<dbReference type="Gene3D" id="3.10.50.40">
    <property type="match status" value="1"/>
</dbReference>
<dbReference type="SUPFAM" id="SSF54534">
    <property type="entry name" value="FKBP-like"/>
    <property type="match status" value="1"/>
</dbReference>
<dbReference type="PROSITE" id="PS51257">
    <property type="entry name" value="PROKAR_LIPOPROTEIN"/>
    <property type="match status" value="1"/>
</dbReference>
<dbReference type="InterPro" id="IPR046357">
    <property type="entry name" value="PPIase_dom_sf"/>
</dbReference>
<dbReference type="Gene3D" id="4.10.1080.10">
    <property type="entry name" value="TSP type-3 repeat"/>
    <property type="match status" value="1"/>
</dbReference>
<protein>
    <recommendedName>
        <fullName evidence="4">Peptidylprolyl isomerase</fullName>
    </recommendedName>
</protein>